<dbReference type="GO" id="GO:0080032">
    <property type="term" value="F:methyl jasmonate esterase activity"/>
    <property type="evidence" value="ECO:0007669"/>
    <property type="project" value="TreeGrafter"/>
</dbReference>
<accession>A0A6G8PX07</accession>
<protein>
    <submittedName>
        <fullName evidence="3">Alpha/beta fold hydrolase</fullName>
    </submittedName>
</protein>
<gene>
    <name evidence="3" type="ORF">GBA65_09770</name>
</gene>
<sequence>MVRAAGRQEEAQRADRVRLQGLDERPVEADLDVPHGAALRGPRARRAGALRRRRGEVRRGLPVPGAVRRRGEALEVRGRRHHLGRRHEALEGPRSEQRGVREPPPARLQGALRQRRGLGLSTFVLIHGAYHGKWCWEKLAPLLEREGHEAVAVDLPGHGEDGTPVGEVTLQDYTDRVCEVLRRQSGPVVLVGHSLSGIAISQAAEQCPGRIEKLVYLSALLLPNGKSAAEASQEDPESVISESTELDAENGRLVLEDAGITDALYNDCSEEDVERARRMVGPQPLAPLATPVQLTQGNYGGVRRTYVKTLRDRAVSPAVQEKMLAEMPCEKVVSMETGHMSFFADPENLAKNLDSLARL</sequence>
<dbReference type="Gene3D" id="3.40.50.1820">
    <property type="entry name" value="alpha/beta hydrolase"/>
    <property type="match status" value="1"/>
</dbReference>
<dbReference type="PANTHER" id="PTHR10992:SF1086">
    <property type="entry name" value="AB HYDROLASE-1 DOMAIN-CONTAINING PROTEIN"/>
    <property type="match status" value="1"/>
</dbReference>
<dbReference type="SUPFAM" id="SSF53474">
    <property type="entry name" value="alpha/beta-Hydrolases"/>
    <property type="match status" value="1"/>
</dbReference>
<evidence type="ECO:0000313" key="4">
    <source>
        <dbReference type="Proteomes" id="UP000502706"/>
    </source>
</evidence>
<feature type="compositionally biased region" description="Basic and acidic residues" evidence="1">
    <location>
        <begin position="86"/>
        <end position="101"/>
    </location>
</feature>
<dbReference type="PANTHER" id="PTHR10992">
    <property type="entry name" value="METHYLESTERASE FAMILY MEMBER"/>
    <property type="match status" value="1"/>
</dbReference>
<feature type="region of interest" description="Disordered" evidence="1">
    <location>
        <begin position="81"/>
        <end position="108"/>
    </location>
</feature>
<name>A0A6G8PX07_9ACTN</name>
<dbReference type="AlphaFoldDB" id="A0A6G8PX07"/>
<evidence type="ECO:0000259" key="2">
    <source>
        <dbReference type="Pfam" id="PF12697"/>
    </source>
</evidence>
<feature type="region of interest" description="Disordered" evidence="1">
    <location>
        <begin position="1"/>
        <end position="20"/>
    </location>
</feature>
<evidence type="ECO:0000256" key="1">
    <source>
        <dbReference type="SAM" id="MobiDB-lite"/>
    </source>
</evidence>
<keyword evidence="4" id="KW-1185">Reference proteome</keyword>
<proteinExistence type="predicted"/>
<organism evidence="3 4">
    <name type="scientific">Rubrobacter marinus</name>
    <dbReference type="NCBI Taxonomy" id="2653852"/>
    <lineage>
        <taxon>Bacteria</taxon>
        <taxon>Bacillati</taxon>
        <taxon>Actinomycetota</taxon>
        <taxon>Rubrobacteria</taxon>
        <taxon>Rubrobacterales</taxon>
        <taxon>Rubrobacteraceae</taxon>
        <taxon>Rubrobacter</taxon>
    </lineage>
</organism>
<keyword evidence="3" id="KW-0378">Hydrolase</keyword>
<dbReference type="InterPro" id="IPR000073">
    <property type="entry name" value="AB_hydrolase_1"/>
</dbReference>
<dbReference type="KEGG" id="rmar:GBA65_09770"/>
<dbReference type="EMBL" id="CP045121">
    <property type="protein sequence ID" value="QIN78759.1"/>
    <property type="molecule type" value="Genomic_DNA"/>
</dbReference>
<dbReference type="InterPro" id="IPR029058">
    <property type="entry name" value="AB_hydrolase_fold"/>
</dbReference>
<feature type="domain" description="AB hydrolase-1" evidence="2">
    <location>
        <begin position="123"/>
        <end position="350"/>
    </location>
</feature>
<reference evidence="3 4" key="1">
    <citation type="submission" date="2019-10" db="EMBL/GenBank/DDBJ databases">
        <title>Rubrobacter sp nov SCSIO 52915 isolated from a deep-sea sediment in the South China Sea.</title>
        <authorList>
            <person name="Chen R.W."/>
        </authorList>
    </citation>
    <scope>NUCLEOTIDE SEQUENCE [LARGE SCALE GENOMIC DNA]</scope>
    <source>
        <strain evidence="3 4">SCSIO 52915</strain>
    </source>
</reference>
<dbReference type="InterPro" id="IPR045889">
    <property type="entry name" value="MES/HNL"/>
</dbReference>
<dbReference type="Pfam" id="PF12697">
    <property type="entry name" value="Abhydrolase_6"/>
    <property type="match status" value="1"/>
</dbReference>
<dbReference type="Proteomes" id="UP000502706">
    <property type="component" value="Chromosome"/>
</dbReference>
<dbReference type="GO" id="GO:0080030">
    <property type="term" value="F:methyl indole-3-acetate esterase activity"/>
    <property type="evidence" value="ECO:0007669"/>
    <property type="project" value="TreeGrafter"/>
</dbReference>
<evidence type="ECO:0000313" key="3">
    <source>
        <dbReference type="EMBL" id="QIN78759.1"/>
    </source>
</evidence>